<sequence>METQVNRHLRTAKPGRCGEFNIGANLLCDPQDVPTYSDRDKVPTPHGRAVGGTMHHKVACAYLPPPRRTTTVGEVMPCGMWIIIYFVKNKYDIRIVF</sequence>
<evidence type="ECO:0000313" key="1">
    <source>
        <dbReference type="EMBL" id="GBP56752.1"/>
    </source>
</evidence>
<proteinExistence type="predicted"/>
<dbReference type="EMBL" id="BGZK01000700">
    <property type="protein sequence ID" value="GBP56752.1"/>
    <property type="molecule type" value="Genomic_DNA"/>
</dbReference>
<evidence type="ECO:0000313" key="2">
    <source>
        <dbReference type="Proteomes" id="UP000299102"/>
    </source>
</evidence>
<organism evidence="1 2">
    <name type="scientific">Eumeta variegata</name>
    <name type="common">Bagworm moth</name>
    <name type="synonym">Eumeta japonica</name>
    <dbReference type="NCBI Taxonomy" id="151549"/>
    <lineage>
        <taxon>Eukaryota</taxon>
        <taxon>Metazoa</taxon>
        <taxon>Ecdysozoa</taxon>
        <taxon>Arthropoda</taxon>
        <taxon>Hexapoda</taxon>
        <taxon>Insecta</taxon>
        <taxon>Pterygota</taxon>
        <taxon>Neoptera</taxon>
        <taxon>Endopterygota</taxon>
        <taxon>Lepidoptera</taxon>
        <taxon>Glossata</taxon>
        <taxon>Ditrysia</taxon>
        <taxon>Tineoidea</taxon>
        <taxon>Psychidae</taxon>
        <taxon>Oiketicinae</taxon>
        <taxon>Eumeta</taxon>
    </lineage>
</organism>
<dbReference type="Proteomes" id="UP000299102">
    <property type="component" value="Unassembled WGS sequence"/>
</dbReference>
<accession>A0A4C1X1D0</accession>
<gene>
    <name evidence="1" type="ORF">EVAR_37008_1</name>
</gene>
<comment type="caution">
    <text evidence="1">The sequence shown here is derived from an EMBL/GenBank/DDBJ whole genome shotgun (WGS) entry which is preliminary data.</text>
</comment>
<protein>
    <submittedName>
        <fullName evidence="1">Uncharacterized protein</fullName>
    </submittedName>
</protein>
<keyword evidence="2" id="KW-1185">Reference proteome</keyword>
<dbReference type="AlphaFoldDB" id="A0A4C1X1D0"/>
<name>A0A4C1X1D0_EUMVA</name>
<reference evidence="1 2" key="1">
    <citation type="journal article" date="2019" name="Commun. Biol.">
        <title>The bagworm genome reveals a unique fibroin gene that provides high tensile strength.</title>
        <authorList>
            <person name="Kono N."/>
            <person name="Nakamura H."/>
            <person name="Ohtoshi R."/>
            <person name="Tomita M."/>
            <person name="Numata K."/>
            <person name="Arakawa K."/>
        </authorList>
    </citation>
    <scope>NUCLEOTIDE SEQUENCE [LARGE SCALE GENOMIC DNA]</scope>
</reference>